<dbReference type="FunFam" id="2.10.70.10:FF:000010">
    <property type="entry name" value="Seizure related 6 homolog like"/>
    <property type="match status" value="1"/>
</dbReference>
<feature type="domain" description="Sushi" evidence="16">
    <location>
        <begin position="356"/>
        <end position="415"/>
    </location>
</feature>
<feature type="domain" description="Sushi" evidence="16">
    <location>
        <begin position="770"/>
        <end position="833"/>
    </location>
</feature>
<feature type="region of interest" description="Disordered" evidence="13">
    <location>
        <begin position="65"/>
        <end position="137"/>
    </location>
</feature>
<evidence type="ECO:0000256" key="11">
    <source>
        <dbReference type="PROSITE-ProRule" id="PRU00059"/>
    </source>
</evidence>
<dbReference type="CDD" id="cd00041">
    <property type="entry name" value="CUB"/>
    <property type="match status" value="3"/>
</dbReference>
<keyword evidence="5 14" id="KW-1133">Transmembrane helix</keyword>
<comment type="caution">
    <text evidence="12">Lacks conserved residue(s) required for the propagation of feature annotation.</text>
</comment>
<name>A0A4W3J6V9_CALMI</name>
<feature type="domain" description="Sushi" evidence="16">
    <location>
        <begin position="837"/>
        <end position="898"/>
    </location>
</feature>
<dbReference type="InterPro" id="IPR035976">
    <property type="entry name" value="Sushi/SCR/CCP_sf"/>
</dbReference>
<gene>
    <name evidence="17" type="primary">LOC103184080</name>
</gene>
<dbReference type="PANTHER" id="PTHR45656:SF8">
    <property type="entry name" value="SEIZURE 6-LIKE PROTEIN"/>
    <property type="match status" value="1"/>
</dbReference>
<dbReference type="Pfam" id="PF00084">
    <property type="entry name" value="Sushi"/>
    <property type="match status" value="5"/>
</dbReference>
<accession>A0A4W3J6V9</accession>
<feature type="transmembrane region" description="Helical" evidence="14">
    <location>
        <begin position="912"/>
        <end position="934"/>
    </location>
</feature>
<dbReference type="CDD" id="cd00033">
    <property type="entry name" value="CCP"/>
    <property type="match status" value="5"/>
</dbReference>
<dbReference type="SMART" id="SM00042">
    <property type="entry name" value="CUB"/>
    <property type="match status" value="3"/>
</dbReference>
<keyword evidence="6 14" id="KW-0472">Membrane</keyword>
<dbReference type="PANTHER" id="PTHR45656">
    <property type="entry name" value="PROTEIN CBR-CLEC-78"/>
    <property type="match status" value="1"/>
</dbReference>
<dbReference type="SUPFAM" id="SSF57535">
    <property type="entry name" value="Complement control module/SCR domain"/>
    <property type="match status" value="5"/>
</dbReference>
<dbReference type="GeneTree" id="ENSGT00940000158873"/>
<dbReference type="InterPro" id="IPR051277">
    <property type="entry name" value="SEZ6_CSMD_C4BPB_Regulators"/>
</dbReference>
<evidence type="ECO:0000256" key="2">
    <source>
        <dbReference type="ARBA" id="ARBA00022692"/>
    </source>
</evidence>
<dbReference type="FunFam" id="2.10.70.10:FF:000009">
    <property type="entry name" value="Seizure related 6 homolog like"/>
    <property type="match status" value="1"/>
</dbReference>
<dbReference type="InterPro" id="IPR000859">
    <property type="entry name" value="CUB_dom"/>
</dbReference>
<evidence type="ECO:0000313" key="17">
    <source>
        <dbReference type="Ensembl" id="ENSCMIP00000033883.1"/>
    </source>
</evidence>
<dbReference type="SUPFAM" id="SSF49854">
    <property type="entry name" value="Spermadhesin, CUB domain"/>
    <property type="match status" value="3"/>
</dbReference>
<evidence type="ECO:0000256" key="9">
    <source>
        <dbReference type="ARBA" id="ARBA00046288"/>
    </source>
</evidence>
<dbReference type="GO" id="GO:0060074">
    <property type="term" value="P:synapse maturation"/>
    <property type="evidence" value="ECO:0007669"/>
    <property type="project" value="UniProtKB-ARBA"/>
</dbReference>
<keyword evidence="4" id="KW-0677">Repeat</keyword>
<evidence type="ECO:0000256" key="10">
    <source>
        <dbReference type="ARBA" id="ARBA00060982"/>
    </source>
</evidence>
<dbReference type="PROSITE" id="PS01180">
    <property type="entry name" value="CUB"/>
    <property type="match status" value="2"/>
</dbReference>
<dbReference type="AlphaFoldDB" id="A0A4W3J6V9"/>
<feature type="domain" description="CUB" evidence="15">
    <location>
        <begin position="594"/>
        <end position="705"/>
    </location>
</feature>
<feature type="domain" description="CUB" evidence="15">
    <location>
        <begin position="417"/>
        <end position="528"/>
    </location>
</feature>
<keyword evidence="2 14" id="KW-0812">Transmembrane</keyword>
<evidence type="ECO:0000256" key="8">
    <source>
        <dbReference type="ARBA" id="ARBA00023180"/>
    </source>
</evidence>
<evidence type="ECO:0000256" key="1">
    <source>
        <dbReference type="ARBA" id="ARBA00022659"/>
    </source>
</evidence>
<feature type="compositionally biased region" description="Pro residues" evidence="13">
    <location>
        <begin position="105"/>
        <end position="116"/>
    </location>
</feature>
<dbReference type="InterPro" id="IPR000436">
    <property type="entry name" value="Sushi_SCR_CCP_dom"/>
</dbReference>
<proteinExistence type="inferred from homology"/>
<evidence type="ECO:0000259" key="16">
    <source>
        <dbReference type="PROSITE" id="PS50923"/>
    </source>
</evidence>
<evidence type="ECO:0000256" key="7">
    <source>
        <dbReference type="ARBA" id="ARBA00023157"/>
    </source>
</evidence>
<reference evidence="17" key="4">
    <citation type="submission" date="2025-08" db="UniProtKB">
        <authorList>
            <consortium name="Ensembl"/>
        </authorList>
    </citation>
    <scope>IDENTIFICATION</scope>
</reference>
<reference evidence="18" key="3">
    <citation type="journal article" date="2014" name="Nature">
        <title>Elephant shark genome provides unique insights into gnathostome evolution.</title>
        <authorList>
            <consortium name="International Elephant Shark Genome Sequencing Consortium"/>
            <person name="Venkatesh B."/>
            <person name="Lee A.P."/>
            <person name="Ravi V."/>
            <person name="Maurya A.K."/>
            <person name="Lian M.M."/>
            <person name="Swann J.B."/>
            <person name="Ohta Y."/>
            <person name="Flajnik M.F."/>
            <person name="Sutoh Y."/>
            <person name="Kasahara M."/>
            <person name="Hoon S."/>
            <person name="Gangu V."/>
            <person name="Roy S.W."/>
            <person name="Irimia M."/>
            <person name="Korzh V."/>
            <person name="Kondrychyn I."/>
            <person name="Lim Z.W."/>
            <person name="Tay B.H."/>
            <person name="Tohari S."/>
            <person name="Kong K.W."/>
            <person name="Ho S."/>
            <person name="Lorente-Galdos B."/>
            <person name="Quilez J."/>
            <person name="Marques-Bonet T."/>
            <person name="Raney B.J."/>
            <person name="Ingham P.W."/>
            <person name="Tay A."/>
            <person name="Hillier L.W."/>
            <person name="Minx P."/>
            <person name="Boehm T."/>
            <person name="Wilson R.K."/>
            <person name="Brenner S."/>
            <person name="Warren W.C."/>
        </authorList>
    </citation>
    <scope>NUCLEOTIDE SEQUENCE [LARGE SCALE GENOMIC DNA]</scope>
</reference>
<keyword evidence="3" id="KW-0732">Signal</keyword>
<evidence type="ECO:0000256" key="3">
    <source>
        <dbReference type="ARBA" id="ARBA00022729"/>
    </source>
</evidence>
<evidence type="ECO:0000256" key="12">
    <source>
        <dbReference type="PROSITE-ProRule" id="PRU00302"/>
    </source>
</evidence>
<keyword evidence="7 12" id="KW-1015">Disulfide bond</keyword>
<sequence length="979" mass="106697">MVVCAFSSDVGVGGELGTTPASHLPARAWATETRGGETSEMGLEAVNDHDSPGVNLFDSLVQQKKGLLSRRAPGPPSSIPVPPEKSWIEPVSATSSPTTSVGPLRPTPAPAKPPSPSSNSDSKPSPEGSLAVPDGPGVQENLVVKATEAHTMKAAARRNWDGPTQHPPVRIGSSGTVMPGEVSARPRAGENANPMGGATPGPPTAWLTPASPTGRAETPTEEKMEATTTTIVTTTTITTLQTAAPCGVSFSDPEGYIDSADFLPMSSFGPLECTFNVTVYTGYGVELQIKSLNLSEGELLCIRGLEEENWVLLANQTLLVEGQVIRSPTNTISTHFHSLQYGGIGSFQLHYQPFMLSCSFPRRPDFGDVSVMDLHAEGSAHFRCNPGYHLQGLKTLTCMNASRPHWSAKEPTCEALCGGVVRNASIGRILSPNYPANYSSNLTCTWTIEGMRGQKLHLHFEKVALAGKEDRLIVRNGEQGTSLNMYDSSENPVFPLEGVISEGPKVHIKFISDEERTGGGFNIRYEAFEHGHCYEPYMQNGNFTSTDHSYSVGSVVEFTCDPGYTLEQGSAIIECIDIRESYWNETEPLCRALCGGELTSQAGVILSPNWPEPYDEGKDCIWKIHVGEEKRIFLDVQLINLSNSDILTLYDGDDLTMRILGQYVGSNIPLKVYSSTSDLTIRFHSDPAGLVFGKGQGFIMNYYEVSRNDTCSDLPEIPNGWKTTSHREMVRGTTITYQCDPGYDIVGSDTLTCQWDLLWSSEAPFCEKIMYCTDAGEVEHSTRSISDTKLLVGSTIQYSCDPDHILDGSALLTCYSRETGTPLWTSRLPRCVTEESVACENPGLPENGYQILYKRLYLPGETLTFMCYEGFELMGELTIKCLMGHPSHWSGALPQCKVAEAAAESALEGGNMALAIFIPILIISILLGGAYIYITRCRYHSNLRLPLMSSHPYSQITVETAFDNPIYETGDTREYEVSI</sequence>
<evidence type="ECO:0000313" key="18">
    <source>
        <dbReference type="Proteomes" id="UP000314986"/>
    </source>
</evidence>
<comment type="subcellular location">
    <subcellularLocation>
        <location evidence="9">Endomembrane system</location>
        <topology evidence="9">Single-pass type I membrane protein</topology>
    </subcellularLocation>
</comment>
<reference evidence="18" key="2">
    <citation type="journal article" date="2007" name="PLoS Biol.">
        <title>Survey sequencing and comparative analysis of the elephant shark (Callorhinchus milii) genome.</title>
        <authorList>
            <person name="Venkatesh B."/>
            <person name="Kirkness E.F."/>
            <person name="Loh Y.H."/>
            <person name="Halpern A.L."/>
            <person name="Lee A.P."/>
            <person name="Johnson J."/>
            <person name="Dandona N."/>
            <person name="Viswanathan L.D."/>
            <person name="Tay A."/>
            <person name="Venter J.C."/>
            <person name="Strausberg R.L."/>
            <person name="Brenner S."/>
        </authorList>
    </citation>
    <scope>NUCLEOTIDE SEQUENCE [LARGE SCALE GENOMIC DNA]</scope>
</reference>
<dbReference type="FunFam" id="2.10.70.10:FF:000012">
    <property type="entry name" value="Seizure related 6 homolog like"/>
    <property type="match status" value="1"/>
</dbReference>
<feature type="region of interest" description="Disordered" evidence="13">
    <location>
        <begin position="153"/>
        <end position="226"/>
    </location>
</feature>
<reference evidence="18" key="1">
    <citation type="journal article" date="2006" name="Science">
        <title>Ancient noncoding elements conserved in the human genome.</title>
        <authorList>
            <person name="Venkatesh B."/>
            <person name="Kirkness E.F."/>
            <person name="Loh Y.H."/>
            <person name="Halpern A.L."/>
            <person name="Lee A.P."/>
            <person name="Johnson J."/>
            <person name="Dandona N."/>
            <person name="Viswanathan L.D."/>
            <person name="Tay A."/>
            <person name="Venter J.C."/>
            <person name="Strausberg R.L."/>
            <person name="Brenner S."/>
        </authorList>
    </citation>
    <scope>NUCLEOTIDE SEQUENCE [LARGE SCALE GENOMIC DNA]</scope>
</reference>
<dbReference type="GO" id="GO:0021680">
    <property type="term" value="P:cerebellar Purkinje cell layer development"/>
    <property type="evidence" value="ECO:0007669"/>
    <property type="project" value="UniProtKB-ARBA"/>
</dbReference>
<dbReference type="SMART" id="SM00032">
    <property type="entry name" value="CCP"/>
    <property type="match status" value="5"/>
</dbReference>
<feature type="domain" description="Sushi" evidence="16">
    <location>
        <begin position="709"/>
        <end position="768"/>
    </location>
</feature>
<evidence type="ECO:0000256" key="13">
    <source>
        <dbReference type="SAM" id="MobiDB-lite"/>
    </source>
</evidence>
<dbReference type="Gene3D" id="2.60.120.290">
    <property type="entry name" value="Spermadhesin, CUB domain"/>
    <property type="match status" value="3"/>
</dbReference>
<evidence type="ECO:0000256" key="6">
    <source>
        <dbReference type="ARBA" id="ARBA00023136"/>
    </source>
</evidence>
<evidence type="ECO:0000259" key="15">
    <source>
        <dbReference type="PROSITE" id="PS01180"/>
    </source>
</evidence>
<dbReference type="Ensembl" id="ENSCMIT00000034396.1">
    <property type="protein sequence ID" value="ENSCMIP00000033883.1"/>
    <property type="gene ID" value="ENSCMIG00000014376.1"/>
</dbReference>
<dbReference type="Pfam" id="PF00431">
    <property type="entry name" value="CUB"/>
    <property type="match status" value="2"/>
</dbReference>
<reference evidence="17" key="5">
    <citation type="submission" date="2025-09" db="UniProtKB">
        <authorList>
            <consortium name="Ensembl"/>
        </authorList>
    </citation>
    <scope>IDENTIFICATION</scope>
</reference>
<evidence type="ECO:0000256" key="4">
    <source>
        <dbReference type="ARBA" id="ARBA00022737"/>
    </source>
</evidence>
<keyword evidence="18" id="KW-1185">Reference proteome</keyword>
<dbReference type="GO" id="GO:0008344">
    <property type="term" value="P:adult locomotory behavior"/>
    <property type="evidence" value="ECO:0007669"/>
    <property type="project" value="UniProtKB-ARBA"/>
</dbReference>
<evidence type="ECO:0000256" key="14">
    <source>
        <dbReference type="SAM" id="Phobius"/>
    </source>
</evidence>
<feature type="compositionally biased region" description="Low complexity" evidence="13">
    <location>
        <begin position="117"/>
        <end position="126"/>
    </location>
</feature>
<feature type="domain" description="Sushi" evidence="16">
    <location>
        <begin position="531"/>
        <end position="592"/>
    </location>
</feature>
<dbReference type="Proteomes" id="UP000314986">
    <property type="component" value="Unassembled WGS sequence"/>
</dbReference>
<dbReference type="GO" id="GO:0005783">
    <property type="term" value="C:endoplasmic reticulum"/>
    <property type="evidence" value="ECO:0007669"/>
    <property type="project" value="UniProtKB-ARBA"/>
</dbReference>
<dbReference type="InterPro" id="IPR035914">
    <property type="entry name" value="Sperma_CUB_dom_sf"/>
</dbReference>
<feature type="disulfide bond" evidence="11">
    <location>
        <begin position="417"/>
        <end position="444"/>
    </location>
</feature>
<keyword evidence="8" id="KW-0325">Glycoprotein</keyword>
<dbReference type="Gene3D" id="2.10.70.10">
    <property type="entry name" value="Complement Module, domain 1"/>
    <property type="match status" value="5"/>
</dbReference>
<feature type="compositionally biased region" description="Low complexity" evidence="13">
    <location>
        <begin position="90"/>
        <end position="101"/>
    </location>
</feature>
<organism evidence="17 18">
    <name type="scientific">Callorhinchus milii</name>
    <name type="common">Ghost shark</name>
    <dbReference type="NCBI Taxonomy" id="7868"/>
    <lineage>
        <taxon>Eukaryota</taxon>
        <taxon>Metazoa</taxon>
        <taxon>Chordata</taxon>
        <taxon>Craniata</taxon>
        <taxon>Vertebrata</taxon>
        <taxon>Chondrichthyes</taxon>
        <taxon>Holocephali</taxon>
        <taxon>Chimaeriformes</taxon>
        <taxon>Callorhinchidae</taxon>
        <taxon>Callorhinchus</taxon>
    </lineage>
</organism>
<feature type="disulfide bond" evidence="12">
    <location>
        <begin position="739"/>
        <end position="766"/>
    </location>
</feature>
<keyword evidence="1 12" id="KW-0768">Sushi</keyword>
<protein>
    <submittedName>
        <fullName evidence="17">Seizure related 6 homolog like</fullName>
    </submittedName>
</protein>
<dbReference type="GO" id="GO:0043025">
    <property type="term" value="C:neuronal cell body"/>
    <property type="evidence" value="ECO:0007669"/>
    <property type="project" value="UniProtKB-ARBA"/>
</dbReference>
<dbReference type="PROSITE" id="PS50923">
    <property type="entry name" value="SUSHI"/>
    <property type="match status" value="5"/>
</dbReference>
<feature type="compositionally biased region" description="Pro residues" evidence="13">
    <location>
        <begin position="73"/>
        <end position="83"/>
    </location>
</feature>
<evidence type="ECO:0000256" key="5">
    <source>
        <dbReference type="ARBA" id="ARBA00022989"/>
    </source>
</evidence>
<comment type="similarity">
    <text evidence="10">Belongs to the SEZ6 family.</text>
</comment>